<evidence type="ECO:0000256" key="3">
    <source>
        <dbReference type="ARBA" id="ARBA00022576"/>
    </source>
</evidence>
<evidence type="ECO:0000256" key="6">
    <source>
        <dbReference type="RuleBase" id="RU003560"/>
    </source>
</evidence>
<dbReference type="InterPro" id="IPR012773">
    <property type="entry name" value="Ectoine_EctB"/>
</dbReference>
<keyword evidence="5 6" id="KW-0663">Pyridoxal phosphate</keyword>
<evidence type="ECO:0000256" key="4">
    <source>
        <dbReference type="ARBA" id="ARBA00022679"/>
    </source>
</evidence>
<dbReference type="AlphaFoldDB" id="E1QGN2"/>
<dbReference type="InterPro" id="IPR015422">
    <property type="entry name" value="PyrdxlP-dep_Trfase_small"/>
</dbReference>
<dbReference type="PIRSF" id="PIRSF000521">
    <property type="entry name" value="Transaminase_4ab_Lys_Orn"/>
    <property type="match status" value="1"/>
</dbReference>
<dbReference type="NCBIfam" id="NF006733">
    <property type="entry name" value="PRK09264.1"/>
    <property type="match status" value="1"/>
</dbReference>
<dbReference type="KEGG" id="dbr:Deba_1357"/>
<comment type="cofactor">
    <cofactor evidence="1 7">
        <name>pyridoxal 5'-phosphate</name>
        <dbReference type="ChEBI" id="CHEBI:597326"/>
    </cofactor>
</comment>
<accession>E1QGN2</accession>
<name>E1QGN2_DESB2</name>
<dbReference type="STRING" id="644282.Deba_1357"/>
<dbReference type="PANTHER" id="PTHR43552">
    <property type="entry name" value="DIAMINOBUTYRATE--2-OXOGLUTARATE AMINOTRANSFERASE"/>
    <property type="match status" value="1"/>
</dbReference>
<gene>
    <name evidence="8" type="ordered locus">Deba_1357</name>
</gene>
<dbReference type="UniPathway" id="UPA00067">
    <property type="reaction ID" value="UER00121"/>
</dbReference>
<evidence type="ECO:0000256" key="5">
    <source>
        <dbReference type="ARBA" id="ARBA00022898"/>
    </source>
</evidence>
<reference evidence="8 9" key="1">
    <citation type="journal article" date="2010" name="Stand. Genomic Sci.">
        <title>Complete genome sequence of Desulfarculus baarsii type strain (2st14).</title>
        <authorList>
            <person name="Sun H."/>
            <person name="Spring S."/>
            <person name="Lapidus A."/>
            <person name="Davenport K."/>
            <person name="Del Rio T.G."/>
            <person name="Tice H."/>
            <person name="Nolan M."/>
            <person name="Copeland A."/>
            <person name="Cheng J.F."/>
            <person name="Lucas S."/>
            <person name="Tapia R."/>
            <person name="Goodwin L."/>
            <person name="Pitluck S."/>
            <person name="Ivanova N."/>
            <person name="Pagani I."/>
            <person name="Mavromatis K."/>
            <person name="Ovchinnikova G."/>
            <person name="Pati A."/>
            <person name="Chen A."/>
            <person name="Palaniappan K."/>
            <person name="Hauser L."/>
            <person name="Chang Y.J."/>
            <person name="Jeffries C.D."/>
            <person name="Detter J.C."/>
            <person name="Han C."/>
            <person name="Rohde M."/>
            <person name="Brambilla E."/>
            <person name="Goker M."/>
            <person name="Woyke T."/>
            <person name="Bristow J."/>
            <person name="Eisen J.A."/>
            <person name="Markowitz V."/>
            <person name="Hugenholtz P."/>
            <person name="Kyrpides N.C."/>
            <person name="Klenk H.P."/>
            <person name="Land M."/>
        </authorList>
    </citation>
    <scope>NUCLEOTIDE SEQUENCE [LARGE SCALE GENOMIC DNA]</scope>
    <source>
        <strain evidence="9">ATCC 33931 / DSM 2075 / LMG 7858 / VKM B-1802 / 2st14</strain>
    </source>
</reference>
<dbReference type="PANTHER" id="PTHR43552:SF2">
    <property type="entry name" value="DIAMINOBUTYRATE--2-OXOGLUTARATE TRANSAMINASE"/>
    <property type="match status" value="1"/>
</dbReference>
<keyword evidence="3 7" id="KW-0032">Aminotransferase</keyword>
<dbReference type="GO" id="GO:0019491">
    <property type="term" value="P:ectoine biosynthetic process"/>
    <property type="evidence" value="ECO:0007669"/>
    <property type="project" value="UniProtKB-UniPathway"/>
</dbReference>
<dbReference type="NCBIfam" id="TIGR00709">
    <property type="entry name" value="dat"/>
    <property type="match status" value="1"/>
</dbReference>
<dbReference type="Pfam" id="PF00202">
    <property type="entry name" value="Aminotran_3"/>
    <property type="match status" value="1"/>
</dbReference>
<dbReference type="InterPro" id="IPR015421">
    <property type="entry name" value="PyrdxlP-dep_Trfase_major"/>
</dbReference>
<dbReference type="eggNOG" id="COG0160">
    <property type="taxonomic scope" value="Bacteria"/>
</dbReference>
<dbReference type="GO" id="GO:0045303">
    <property type="term" value="F:diaminobutyrate-2-oxoglutarate transaminase activity"/>
    <property type="evidence" value="ECO:0007669"/>
    <property type="project" value="UniProtKB-EC"/>
</dbReference>
<dbReference type="GO" id="GO:0047307">
    <property type="term" value="F:diaminobutyrate-pyruvate transaminase activity"/>
    <property type="evidence" value="ECO:0007669"/>
    <property type="project" value="InterPro"/>
</dbReference>
<organism evidence="8 9">
    <name type="scientific">Desulfarculus baarsii (strain ATCC 33931 / DSM 2075 / LMG 7858 / VKM B-1802 / 2st14)</name>
    <dbReference type="NCBI Taxonomy" id="644282"/>
    <lineage>
        <taxon>Bacteria</taxon>
        <taxon>Pseudomonadati</taxon>
        <taxon>Thermodesulfobacteriota</taxon>
        <taxon>Desulfarculia</taxon>
        <taxon>Desulfarculales</taxon>
        <taxon>Desulfarculaceae</taxon>
        <taxon>Desulfarculus</taxon>
    </lineage>
</organism>
<dbReference type="GO" id="GO:0030170">
    <property type="term" value="F:pyridoxal phosphate binding"/>
    <property type="evidence" value="ECO:0007669"/>
    <property type="project" value="InterPro"/>
</dbReference>
<proteinExistence type="inferred from homology"/>
<dbReference type="InterPro" id="IPR015424">
    <property type="entry name" value="PyrdxlP-dep_Trfase"/>
</dbReference>
<dbReference type="EC" id="2.6.1.76" evidence="7"/>
<sequence>MKTIERLESNVRSYCRSFPVKFDRAQGAVLSDHQGHAYLDFLAGAGTLNYGHNHPVLKKALGDYLAADRIVHGLDMATVAKKDFLDTFERLILKPRGLDYKVQFTGPTGTNAVEAALKIARNHTGRHNVVAFTNAFHGVTSGSLACTANSYYRQAGGMPPQGVNFAPYDGYLGPDVDTVDVLEKMILDGSSGLDLPAAVIVETVQGEGGLNVAGMGWLRKLAALCRRHDILLIVDDIQMGCGRTGWFFSFEPAGVKPDIVTLSKSLSGYGLPMSLVLLKPRLDNWRPGEHNGTFRGNNLAFVTARAALAHFWADDALALDVRRKGKILAERLRAVAEDDGGIESRGRGMAQGLDCKSGERAGRICRRAFELGMVIETSGSEGQVVKCLCPLTIGDQELSRGLDILAQSVAETPLDDSDAIAC</sequence>
<dbReference type="InterPro" id="IPR049704">
    <property type="entry name" value="Aminotrans_3_PPA_site"/>
</dbReference>
<protein>
    <recommendedName>
        <fullName evidence="7">Diaminobutyrate--2-oxoglutarate transaminase</fullName>
        <ecNumber evidence="7">2.6.1.76</ecNumber>
    </recommendedName>
    <alternativeName>
        <fullName evidence="7">DABA aminotransferase</fullName>
    </alternativeName>
</protein>
<dbReference type="InterPro" id="IPR004637">
    <property type="entry name" value="Dat"/>
</dbReference>
<evidence type="ECO:0000256" key="7">
    <source>
        <dbReference type="RuleBase" id="RU365034"/>
    </source>
</evidence>
<comment type="similarity">
    <text evidence="2 6">Belongs to the class-III pyridoxal-phosphate-dependent aminotransferase family.</text>
</comment>
<comment type="pathway">
    <text evidence="7">Amine and polyamine biosynthesis; ectoine biosynthesis; L-ectoine from L-aspartate 4-semialdehyde: step 1/3.</text>
</comment>
<dbReference type="SUPFAM" id="SSF53383">
    <property type="entry name" value="PLP-dependent transferases"/>
    <property type="match status" value="1"/>
</dbReference>
<evidence type="ECO:0000313" key="9">
    <source>
        <dbReference type="Proteomes" id="UP000009047"/>
    </source>
</evidence>
<evidence type="ECO:0000256" key="2">
    <source>
        <dbReference type="ARBA" id="ARBA00008954"/>
    </source>
</evidence>
<keyword evidence="9" id="KW-1185">Reference proteome</keyword>
<dbReference type="Gene3D" id="3.90.1150.10">
    <property type="entry name" value="Aspartate Aminotransferase, domain 1"/>
    <property type="match status" value="1"/>
</dbReference>
<dbReference type="RefSeq" id="WP_013258178.1">
    <property type="nucleotide sequence ID" value="NC_014365.1"/>
</dbReference>
<dbReference type="HOGENOM" id="CLU_016922_10_0_7"/>
<dbReference type="Gene3D" id="3.40.640.10">
    <property type="entry name" value="Type I PLP-dependent aspartate aminotransferase-like (Major domain)"/>
    <property type="match status" value="1"/>
</dbReference>
<dbReference type="InterPro" id="IPR005814">
    <property type="entry name" value="Aminotrans_3"/>
</dbReference>
<dbReference type="PROSITE" id="PS00600">
    <property type="entry name" value="AA_TRANSFER_CLASS_3"/>
    <property type="match status" value="1"/>
</dbReference>
<comment type="catalytic activity">
    <reaction evidence="7">
        <text>L-2,4-diaminobutanoate + 2-oxoglutarate = L-aspartate 4-semialdehyde + L-glutamate</text>
        <dbReference type="Rhea" id="RHEA:11160"/>
        <dbReference type="ChEBI" id="CHEBI:16810"/>
        <dbReference type="ChEBI" id="CHEBI:29985"/>
        <dbReference type="ChEBI" id="CHEBI:58761"/>
        <dbReference type="ChEBI" id="CHEBI:537519"/>
        <dbReference type="EC" id="2.6.1.76"/>
    </reaction>
</comment>
<dbReference type="NCBIfam" id="TIGR02407">
    <property type="entry name" value="ectoine_ectB"/>
    <property type="match status" value="1"/>
</dbReference>
<evidence type="ECO:0000256" key="1">
    <source>
        <dbReference type="ARBA" id="ARBA00001933"/>
    </source>
</evidence>
<dbReference type="EMBL" id="CP002085">
    <property type="protein sequence ID" value="ADK84725.1"/>
    <property type="molecule type" value="Genomic_DNA"/>
</dbReference>
<dbReference type="OrthoDB" id="9801834at2"/>
<dbReference type="CDD" id="cd00610">
    <property type="entry name" value="OAT_like"/>
    <property type="match status" value="1"/>
</dbReference>
<dbReference type="Proteomes" id="UP000009047">
    <property type="component" value="Chromosome"/>
</dbReference>
<evidence type="ECO:0000313" key="8">
    <source>
        <dbReference type="EMBL" id="ADK84725.1"/>
    </source>
</evidence>
<keyword evidence="4 7" id="KW-0808">Transferase</keyword>
<comment type="function">
    <text evidence="7">Catalyzes reversively the conversion of L-aspartate beta-semialdehyde (ASA) to L-2,4-diaminobutyrate (DABA) by transamination with L-glutamate.</text>
</comment>